<dbReference type="Proteomes" id="UP000625711">
    <property type="component" value="Unassembled WGS sequence"/>
</dbReference>
<comment type="caution">
    <text evidence="1">The sequence shown here is derived from an EMBL/GenBank/DDBJ whole genome shotgun (WGS) entry which is preliminary data.</text>
</comment>
<proteinExistence type="predicted"/>
<name>A0A834I9L2_RHYFE</name>
<keyword evidence="2" id="KW-1185">Reference proteome</keyword>
<reference evidence="1" key="1">
    <citation type="submission" date="2020-08" db="EMBL/GenBank/DDBJ databases">
        <title>Genome sequencing and assembly of the red palm weevil Rhynchophorus ferrugineus.</title>
        <authorList>
            <person name="Dias G.B."/>
            <person name="Bergman C.M."/>
            <person name="Manee M."/>
        </authorList>
    </citation>
    <scope>NUCLEOTIDE SEQUENCE</scope>
    <source>
        <strain evidence="1">AA-2017</strain>
        <tissue evidence="1">Whole larva</tissue>
    </source>
</reference>
<organism evidence="1 2">
    <name type="scientific">Rhynchophorus ferrugineus</name>
    <name type="common">Red palm weevil</name>
    <name type="synonym">Curculio ferrugineus</name>
    <dbReference type="NCBI Taxonomy" id="354439"/>
    <lineage>
        <taxon>Eukaryota</taxon>
        <taxon>Metazoa</taxon>
        <taxon>Ecdysozoa</taxon>
        <taxon>Arthropoda</taxon>
        <taxon>Hexapoda</taxon>
        <taxon>Insecta</taxon>
        <taxon>Pterygota</taxon>
        <taxon>Neoptera</taxon>
        <taxon>Endopterygota</taxon>
        <taxon>Coleoptera</taxon>
        <taxon>Polyphaga</taxon>
        <taxon>Cucujiformia</taxon>
        <taxon>Curculionidae</taxon>
        <taxon>Dryophthorinae</taxon>
        <taxon>Rhynchophorus</taxon>
    </lineage>
</organism>
<gene>
    <name evidence="1" type="ORF">GWI33_011513</name>
</gene>
<feature type="non-terminal residue" evidence="1">
    <location>
        <position position="10"/>
    </location>
</feature>
<accession>A0A834I9L2</accession>
<dbReference type="EMBL" id="JAACXV010009679">
    <property type="protein sequence ID" value="KAF7275599.1"/>
    <property type="molecule type" value="Genomic_DNA"/>
</dbReference>
<evidence type="ECO:0000313" key="1">
    <source>
        <dbReference type="EMBL" id="KAF7275599.1"/>
    </source>
</evidence>
<sequence length="10" mass="1150">MFCPLRLPSS</sequence>
<protein>
    <submittedName>
        <fullName evidence="1">Uncharacterized protein</fullName>
    </submittedName>
</protein>
<evidence type="ECO:0000313" key="2">
    <source>
        <dbReference type="Proteomes" id="UP000625711"/>
    </source>
</evidence>